<dbReference type="GO" id="GO:0006508">
    <property type="term" value="P:proteolysis"/>
    <property type="evidence" value="ECO:0007669"/>
    <property type="project" value="InterPro"/>
</dbReference>
<dbReference type="GO" id="GO:0004252">
    <property type="term" value="F:serine-type endopeptidase activity"/>
    <property type="evidence" value="ECO:0007669"/>
    <property type="project" value="InterPro"/>
</dbReference>
<gene>
    <name evidence="3" type="ORF">FA10DRAFT_48053</name>
</gene>
<proteinExistence type="predicted"/>
<feature type="domain" description="Peptidase S1" evidence="2">
    <location>
        <begin position="78"/>
        <end position="237"/>
    </location>
</feature>
<organism evidence="3 4">
    <name type="scientific">Acaromyces ingoldii</name>
    <dbReference type="NCBI Taxonomy" id="215250"/>
    <lineage>
        <taxon>Eukaryota</taxon>
        <taxon>Fungi</taxon>
        <taxon>Dikarya</taxon>
        <taxon>Basidiomycota</taxon>
        <taxon>Ustilaginomycotina</taxon>
        <taxon>Exobasidiomycetes</taxon>
        <taxon>Exobasidiales</taxon>
        <taxon>Cryptobasidiaceae</taxon>
        <taxon>Acaromyces</taxon>
    </lineage>
</organism>
<evidence type="ECO:0000313" key="4">
    <source>
        <dbReference type="Proteomes" id="UP000245768"/>
    </source>
</evidence>
<evidence type="ECO:0000256" key="1">
    <source>
        <dbReference type="SAM" id="SignalP"/>
    </source>
</evidence>
<protein>
    <recommendedName>
        <fullName evidence="2">Peptidase S1 domain-containing protein</fullName>
    </recommendedName>
</protein>
<dbReference type="InterPro" id="IPR001254">
    <property type="entry name" value="Trypsin_dom"/>
</dbReference>
<name>A0A316YZ27_9BASI</name>
<dbReference type="SUPFAM" id="SSF50494">
    <property type="entry name" value="Trypsin-like serine proteases"/>
    <property type="match status" value="1"/>
</dbReference>
<keyword evidence="4" id="KW-1185">Reference proteome</keyword>
<reference evidence="3" key="1">
    <citation type="journal article" date="2018" name="Mol. Biol. Evol.">
        <title>Broad Genomic Sampling Reveals a Smut Pathogenic Ancestry of the Fungal Clade Ustilaginomycotina.</title>
        <authorList>
            <person name="Kijpornyongpan T."/>
            <person name="Mondo S.J."/>
            <person name="Barry K."/>
            <person name="Sandor L."/>
            <person name="Lee J."/>
            <person name="Lipzen A."/>
            <person name="Pangilinan J."/>
            <person name="LaButti K."/>
            <person name="Hainaut M."/>
            <person name="Henrissat B."/>
            <person name="Grigoriev I.V."/>
            <person name="Spatafora J.W."/>
            <person name="Aime M.C."/>
        </authorList>
    </citation>
    <scope>NUCLEOTIDE SEQUENCE [LARGE SCALE GENOMIC DNA]</scope>
    <source>
        <strain evidence="3">MCA 4198</strain>
    </source>
</reference>
<dbReference type="InterPro" id="IPR009003">
    <property type="entry name" value="Peptidase_S1_PA"/>
</dbReference>
<evidence type="ECO:0000259" key="2">
    <source>
        <dbReference type="Pfam" id="PF00089"/>
    </source>
</evidence>
<dbReference type="Proteomes" id="UP000245768">
    <property type="component" value="Unassembled WGS sequence"/>
</dbReference>
<evidence type="ECO:0000313" key="3">
    <source>
        <dbReference type="EMBL" id="PWN94392.1"/>
    </source>
</evidence>
<dbReference type="OrthoDB" id="3359708at2759"/>
<dbReference type="InParanoid" id="A0A316YZ27"/>
<dbReference type="AlphaFoldDB" id="A0A316YZ27"/>
<feature type="signal peptide" evidence="1">
    <location>
        <begin position="1"/>
        <end position="21"/>
    </location>
</feature>
<keyword evidence="1" id="KW-0732">Signal</keyword>
<dbReference type="GeneID" id="37047425"/>
<dbReference type="Pfam" id="PF00089">
    <property type="entry name" value="Trypsin"/>
    <property type="match status" value="1"/>
</dbReference>
<sequence length="288" mass="29732">MASFARLSLLTVAFLCNFAHSYPVGIEVLAPRQSGAPAWASAASAAIHPGVNTDTQGGSCTSNYIYYDTVSHDIYIGQAAHCASTGGSTDTDGCSSGTLPEGTSVTVVGASQPGTLAYSSWARMQARGETDANTCAYNDLALIKLNPADYGKVNPSVPVFGGPTGVRTTGLAAGEPAYSFGNSVLRQGIKVFQPKYGTSVGDQGDGWSHQTLLQFGIPGDSGSAGFDGQGKGYGVLSTLALAPIPTVNAFGDLQRELAYLHTIPEFANVQLALGTEAFAVRPPSLVRK</sequence>
<accession>A0A316YZ27</accession>
<feature type="chain" id="PRO_5016437384" description="Peptidase S1 domain-containing protein" evidence="1">
    <location>
        <begin position="22"/>
        <end position="288"/>
    </location>
</feature>
<dbReference type="EMBL" id="KZ819634">
    <property type="protein sequence ID" value="PWN94392.1"/>
    <property type="molecule type" value="Genomic_DNA"/>
</dbReference>
<dbReference type="RefSeq" id="XP_025381590.1">
    <property type="nucleotide sequence ID" value="XM_025525509.1"/>
</dbReference>